<dbReference type="Pfam" id="PF22705">
    <property type="entry name" value="C2-set_3"/>
    <property type="match status" value="1"/>
</dbReference>
<dbReference type="GO" id="GO:0005102">
    <property type="term" value="F:signaling receptor binding"/>
    <property type="evidence" value="ECO:0007669"/>
    <property type="project" value="TreeGrafter"/>
</dbReference>
<dbReference type="SMART" id="SM00589">
    <property type="entry name" value="PRY"/>
    <property type="match status" value="1"/>
</dbReference>
<comment type="subcellular location">
    <subcellularLocation>
        <location evidence="1">Membrane</location>
        <topology evidence="1">Single-pass type I membrane protein</topology>
    </subcellularLocation>
</comment>
<dbReference type="InterPro" id="IPR003879">
    <property type="entry name" value="Butyrophylin_SPRY"/>
</dbReference>
<keyword evidence="9" id="KW-0393">Immunoglobulin domain</keyword>
<keyword evidence="5 11" id="KW-1133">Transmembrane helix</keyword>
<dbReference type="InterPro" id="IPR007110">
    <property type="entry name" value="Ig-like_dom"/>
</dbReference>
<dbReference type="GO" id="GO:0009897">
    <property type="term" value="C:external side of plasma membrane"/>
    <property type="evidence" value="ECO:0007669"/>
    <property type="project" value="TreeGrafter"/>
</dbReference>
<protein>
    <submittedName>
        <fullName evidence="15">Butyrophilin subfamily 1 member A1-like</fullName>
    </submittedName>
</protein>
<dbReference type="InterPro" id="IPR043136">
    <property type="entry name" value="B30.2/SPRY_sf"/>
</dbReference>
<dbReference type="InterPro" id="IPR050504">
    <property type="entry name" value="IgSF_BTN/MOG"/>
</dbReference>
<dbReference type="InterPro" id="IPR003877">
    <property type="entry name" value="SPRY_dom"/>
</dbReference>
<dbReference type="PROSITE" id="PS50188">
    <property type="entry name" value="B302_SPRY"/>
    <property type="match status" value="1"/>
</dbReference>
<evidence type="ECO:0000256" key="5">
    <source>
        <dbReference type="ARBA" id="ARBA00022989"/>
    </source>
</evidence>
<accession>A0A9W7WKZ6</accession>
<evidence type="ECO:0000256" key="3">
    <source>
        <dbReference type="ARBA" id="ARBA00022692"/>
    </source>
</evidence>
<dbReference type="Pfam" id="PF00622">
    <property type="entry name" value="SPRY"/>
    <property type="match status" value="1"/>
</dbReference>
<dbReference type="InterPro" id="IPR006574">
    <property type="entry name" value="PRY"/>
</dbReference>
<dbReference type="Pfam" id="PF07686">
    <property type="entry name" value="V-set"/>
    <property type="match status" value="1"/>
</dbReference>
<dbReference type="SMART" id="SM00449">
    <property type="entry name" value="SPRY"/>
    <property type="match status" value="1"/>
</dbReference>
<evidence type="ECO:0000256" key="10">
    <source>
        <dbReference type="SAM" id="Coils"/>
    </source>
</evidence>
<dbReference type="Proteomes" id="UP001059041">
    <property type="component" value="Linkage Group LG11"/>
</dbReference>
<dbReference type="AlphaFoldDB" id="A0A9W7WKZ6"/>
<dbReference type="FunFam" id="2.60.40.10:FF:000142">
    <property type="entry name" value="V-set domain-containing T-cell activation inhibitor 1"/>
    <property type="match status" value="1"/>
</dbReference>
<dbReference type="CDD" id="cd13733">
    <property type="entry name" value="SPRY_PRY_C-I_1"/>
    <property type="match status" value="1"/>
</dbReference>
<dbReference type="GO" id="GO:0050852">
    <property type="term" value="P:T cell receptor signaling pathway"/>
    <property type="evidence" value="ECO:0007669"/>
    <property type="project" value="TreeGrafter"/>
</dbReference>
<dbReference type="GO" id="GO:1903037">
    <property type="term" value="P:regulation of leukocyte cell-cell adhesion"/>
    <property type="evidence" value="ECO:0007669"/>
    <property type="project" value="UniProtKB-ARBA"/>
</dbReference>
<dbReference type="InterPro" id="IPR013106">
    <property type="entry name" value="Ig_V-set"/>
</dbReference>
<dbReference type="InterPro" id="IPR013783">
    <property type="entry name" value="Ig-like_fold"/>
</dbReference>
<dbReference type="PANTHER" id="PTHR24100:SF151">
    <property type="entry name" value="ICOS LIGAND"/>
    <property type="match status" value="1"/>
</dbReference>
<evidence type="ECO:0000256" key="1">
    <source>
        <dbReference type="ARBA" id="ARBA00004479"/>
    </source>
</evidence>
<dbReference type="InterPro" id="IPR001870">
    <property type="entry name" value="B30.2/SPRY"/>
</dbReference>
<dbReference type="InterPro" id="IPR036179">
    <property type="entry name" value="Ig-like_dom_sf"/>
</dbReference>
<evidence type="ECO:0000256" key="12">
    <source>
        <dbReference type="SAM" id="SignalP"/>
    </source>
</evidence>
<evidence type="ECO:0000256" key="4">
    <source>
        <dbReference type="ARBA" id="ARBA00022729"/>
    </source>
</evidence>
<feature type="transmembrane region" description="Helical" evidence="11">
    <location>
        <begin position="238"/>
        <end position="260"/>
    </location>
</feature>
<name>A0A9W7WKZ6_TRIRA</name>
<dbReference type="FunFam" id="2.60.120.920:FF:000004">
    <property type="entry name" value="Butyrophilin subfamily 1 member A1"/>
    <property type="match status" value="1"/>
</dbReference>
<sequence length="508" mass="57863">MKFVCVTLLIISGITDSRADKFDVAGPAVPLMAVSGEDVILPCSVKPSISAVNMRVEWSRLDQRGSVVHLYEDHEDRNTDQLPSYRGRTRLFKDELEKGNTSLKLSRVQISDEGLYKCFVKSKSWYDDITVNLRVEAVGSAPVITVDGFDGSGGLHLQCESKGWNPKPELVWLNSEGVTLTSEYTDTHTDTDGFNVKHTITVYKSDTKYHCRVKLKHHMMEIEIITSSKMLHSLKASVVLISFGAVLSVIGIILIAMFVCKKRELQSKSQRLQRDDERLQRDDERIQREQLRIINERETFSENSLREKRILETVVQHLRKYAANVTLDVDSAHPHLIVSHDKKQVRIVNTQPIEEEEDEDEVQNNKFDEYLCVLGNEGFSSDSFYYEVQVKELPVWYVGVASESINRKGQISLNPENGYWSVGLSSDMYWACENPYVPLSLSVKPQRVGVFVNYEEGRVSFYDVETMCHIYTYTSQSLNEKLYPVFCLGHDVFLSENSAPLIICSDLS</sequence>
<evidence type="ECO:0000313" key="15">
    <source>
        <dbReference type="EMBL" id="KAI7803824.1"/>
    </source>
</evidence>
<dbReference type="Gene3D" id="2.60.40.10">
    <property type="entry name" value="Immunoglobulins"/>
    <property type="match status" value="2"/>
</dbReference>
<dbReference type="PANTHER" id="PTHR24100">
    <property type="entry name" value="BUTYROPHILIN"/>
    <property type="match status" value="1"/>
</dbReference>
<evidence type="ECO:0000256" key="9">
    <source>
        <dbReference type="ARBA" id="ARBA00023319"/>
    </source>
</evidence>
<dbReference type="InterPro" id="IPR053896">
    <property type="entry name" value="BTN3A2-like_Ig-C"/>
</dbReference>
<dbReference type="PRINTS" id="PR01407">
    <property type="entry name" value="BUTYPHLNCDUF"/>
</dbReference>
<feature type="domain" description="Ig-like" evidence="14">
    <location>
        <begin position="36"/>
        <end position="132"/>
    </location>
</feature>
<dbReference type="InterPro" id="IPR013320">
    <property type="entry name" value="ConA-like_dom_sf"/>
</dbReference>
<dbReference type="Pfam" id="PF13765">
    <property type="entry name" value="PRY"/>
    <property type="match status" value="1"/>
</dbReference>
<dbReference type="EMBL" id="JAFHDT010000011">
    <property type="protein sequence ID" value="KAI7803824.1"/>
    <property type="molecule type" value="Genomic_DNA"/>
</dbReference>
<keyword evidence="10" id="KW-0175">Coiled coil</keyword>
<comment type="caution">
    <text evidence="15">The sequence shown here is derived from an EMBL/GenBank/DDBJ whole genome shotgun (WGS) entry which is preliminary data.</text>
</comment>
<reference evidence="15" key="1">
    <citation type="submission" date="2021-02" db="EMBL/GenBank/DDBJ databases">
        <title>Comparative genomics reveals that relaxation of natural selection precedes convergent phenotypic evolution of cavefish.</title>
        <authorList>
            <person name="Peng Z."/>
        </authorList>
    </citation>
    <scope>NUCLEOTIDE SEQUENCE</scope>
    <source>
        <tissue evidence="15">Muscle</tissue>
    </source>
</reference>
<evidence type="ECO:0000256" key="7">
    <source>
        <dbReference type="ARBA" id="ARBA00023157"/>
    </source>
</evidence>
<gene>
    <name evidence="15" type="ORF">IRJ41_012097</name>
</gene>
<evidence type="ECO:0000313" key="16">
    <source>
        <dbReference type="Proteomes" id="UP001059041"/>
    </source>
</evidence>
<dbReference type="GO" id="GO:0001817">
    <property type="term" value="P:regulation of cytokine production"/>
    <property type="evidence" value="ECO:0007669"/>
    <property type="project" value="TreeGrafter"/>
</dbReference>
<feature type="coiled-coil region" evidence="10">
    <location>
        <begin position="262"/>
        <end position="289"/>
    </location>
</feature>
<dbReference type="GO" id="GO:0050863">
    <property type="term" value="P:regulation of T cell activation"/>
    <property type="evidence" value="ECO:0007669"/>
    <property type="project" value="UniProtKB-ARBA"/>
</dbReference>
<keyword evidence="3 11" id="KW-0812">Transmembrane</keyword>
<dbReference type="SUPFAM" id="SSF49899">
    <property type="entry name" value="Concanavalin A-like lectins/glucanases"/>
    <property type="match status" value="1"/>
</dbReference>
<dbReference type="InterPro" id="IPR003599">
    <property type="entry name" value="Ig_sub"/>
</dbReference>
<keyword evidence="7" id="KW-1015">Disulfide bond</keyword>
<keyword evidence="4 12" id="KW-0732">Signal</keyword>
<dbReference type="SMART" id="SM00406">
    <property type="entry name" value="IGv"/>
    <property type="match status" value="1"/>
</dbReference>
<keyword evidence="16" id="KW-1185">Reference proteome</keyword>
<feature type="domain" description="Ig-like" evidence="14">
    <location>
        <begin position="142"/>
        <end position="227"/>
    </location>
</feature>
<dbReference type="Gene3D" id="2.60.120.920">
    <property type="match status" value="1"/>
</dbReference>
<organism evidence="15 16">
    <name type="scientific">Triplophysa rosa</name>
    <name type="common">Cave loach</name>
    <dbReference type="NCBI Taxonomy" id="992332"/>
    <lineage>
        <taxon>Eukaryota</taxon>
        <taxon>Metazoa</taxon>
        <taxon>Chordata</taxon>
        <taxon>Craniata</taxon>
        <taxon>Vertebrata</taxon>
        <taxon>Euteleostomi</taxon>
        <taxon>Actinopterygii</taxon>
        <taxon>Neopterygii</taxon>
        <taxon>Teleostei</taxon>
        <taxon>Ostariophysi</taxon>
        <taxon>Cypriniformes</taxon>
        <taxon>Nemacheilidae</taxon>
        <taxon>Triplophysa</taxon>
    </lineage>
</organism>
<evidence type="ECO:0000256" key="11">
    <source>
        <dbReference type="SAM" id="Phobius"/>
    </source>
</evidence>
<evidence type="ECO:0000256" key="2">
    <source>
        <dbReference type="ARBA" id="ARBA00007591"/>
    </source>
</evidence>
<evidence type="ECO:0000256" key="8">
    <source>
        <dbReference type="ARBA" id="ARBA00023180"/>
    </source>
</evidence>
<evidence type="ECO:0000256" key="6">
    <source>
        <dbReference type="ARBA" id="ARBA00023136"/>
    </source>
</evidence>
<feature type="chain" id="PRO_5040920630" evidence="12">
    <location>
        <begin position="20"/>
        <end position="508"/>
    </location>
</feature>
<feature type="domain" description="B30.2/SPRY" evidence="13">
    <location>
        <begin position="305"/>
        <end position="501"/>
    </location>
</feature>
<dbReference type="PROSITE" id="PS50835">
    <property type="entry name" value="IG_LIKE"/>
    <property type="match status" value="2"/>
</dbReference>
<comment type="similarity">
    <text evidence="2">Belongs to the immunoglobulin superfamily. BTN/MOG family.</text>
</comment>
<feature type="signal peptide" evidence="12">
    <location>
        <begin position="1"/>
        <end position="19"/>
    </location>
</feature>
<proteinExistence type="inferred from homology"/>
<keyword evidence="6 11" id="KW-0472">Membrane</keyword>
<dbReference type="SMART" id="SM00409">
    <property type="entry name" value="IG"/>
    <property type="match status" value="1"/>
</dbReference>
<dbReference type="FunFam" id="2.60.40.10:FF:002319">
    <property type="entry name" value="Zgc:162154"/>
    <property type="match status" value="1"/>
</dbReference>
<keyword evidence="8" id="KW-0325">Glycoprotein</keyword>
<evidence type="ECO:0000259" key="14">
    <source>
        <dbReference type="PROSITE" id="PS50835"/>
    </source>
</evidence>
<evidence type="ECO:0000259" key="13">
    <source>
        <dbReference type="PROSITE" id="PS50188"/>
    </source>
</evidence>
<dbReference type="SUPFAM" id="SSF48726">
    <property type="entry name" value="Immunoglobulin"/>
    <property type="match status" value="2"/>
</dbReference>